<dbReference type="AlphaFoldDB" id="A0A5J5EWK1"/>
<evidence type="ECO:0000256" key="3">
    <source>
        <dbReference type="ARBA" id="ARBA00012668"/>
    </source>
</evidence>
<dbReference type="GO" id="GO:0005886">
    <property type="term" value="C:plasma membrane"/>
    <property type="evidence" value="ECO:0007669"/>
    <property type="project" value="UniProtKB-SubCell"/>
</dbReference>
<dbReference type="OrthoDB" id="167398at2759"/>
<evidence type="ECO:0000256" key="10">
    <source>
        <dbReference type="ARBA" id="ARBA00023065"/>
    </source>
</evidence>
<evidence type="ECO:0000259" key="14">
    <source>
        <dbReference type="PROSITE" id="PS51384"/>
    </source>
</evidence>
<dbReference type="Pfam" id="PF01794">
    <property type="entry name" value="Ferric_reduct"/>
    <property type="match status" value="1"/>
</dbReference>
<dbReference type="InterPro" id="IPR051410">
    <property type="entry name" value="Ferric/Cupric_Reductase"/>
</dbReference>
<feature type="transmembrane region" description="Helical" evidence="13">
    <location>
        <begin position="128"/>
        <end position="148"/>
    </location>
</feature>
<evidence type="ECO:0000256" key="12">
    <source>
        <dbReference type="ARBA" id="ARBA00048483"/>
    </source>
</evidence>
<comment type="similarity">
    <text evidence="2">Belongs to the ferric reductase (FRE) family.</text>
</comment>
<keyword evidence="9" id="KW-0560">Oxidoreductase</keyword>
<keyword evidence="16" id="KW-1185">Reference proteome</keyword>
<keyword evidence="7" id="KW-0249">Electron transport</keyword>
<dbReference type="InterPro" id="IPR013121">
    <property type="entry name" value="Fe_red_NAD-bd_6"/>
</dbReference>
<evidence type="ECO:0000256" key="4">
    <source>
        <dbReference type="ARBA" id="ARBA00022448"/>
    </source>
</evidence>
<dbReference type="InParanoid" id="A0A5J5EWK1"/>
<dbReference type="GO" id="GO:0006826">
    <property type="term" value="P:iron ion transport"/>
    <property type="evidence" value="ECO:0007669"/>
    <property type="project" value="TreeGrafter"/>
</dbReference>
<dbReference type="SUPFAM" id="SSF52343">
    <property type="entry name" value="Ferredoxin reductase-like, C-terminal NADP-linked domain"/>
    <property type="match status" value="1"/>
</dbReference>
<dbReference type="InterPro" id="IPR017938">
    <property type="entry name" value="Riboflavin_synthase-like_b-brl"/>
</dbReference>
<dbReference type="GO" id="GO:0006879">
    <property type="term" value="P:intracellular iron ion homeostasis"/>
    <property type="evidence" value="ECO:0007669"/>
    <property type="project" value="TreeGrafter"/>
</dbReference>
<dbReference type="SFLD" id="SFLDG01168">
    <property type="entry name" value="Ferric_reductase_subgroup_(FRE"/>
    <property type="match status" value="1"/>
</dbReference>
<evidence type="ECO:0000256" key="11">
    <source>
        <dbReference type="ARBA" id="ARBA00023136"/>
    </source>
</evidence>
<dbReference type="Proteomes" id="UP000326924">
    <property type="component" value="Unassembled WGS sequence"/>
</dbReference>
<dbReference type="PANTHER" id="PTHR32361">
    <property type="entry name" value="FERRIC/CUPRIC REDUCTASE TRANSMEMBRANE COMPONENT"/>
    <property type="match status" value="1"/>
</dbReference>
<feature type="transmembrane region" description="Helical" evidence="13">
    <location>
        <begin position="168"/>
        <end position="186"/>
    </location>
</feature>
<evidence type="ECO:0000313" key="15">
    <source>
        <dbReference type="EMBL" id="KAA8904789.1"/>
    </source>
</evidence>
<keyword evidence="8 13" id="KW-1133">Transmembrane helix</keyword>
<dbReference type="InterPro" id="IPR039261">
    <property type="entry name" value="FNR_nucleotide-bd"/>
</dbReference>
<feature type="transmembrane region" description="Helical" evidence="13">
    <location>
        <begin position="248"/>
        <end position="270"/>
    </location>
</feature>
<dbReference type="EC" id="1.16.1.9" evidence="3"/>
<feature type="domain" description="FAD-binding FR-type" evidence="14">
    <location>
        <begin position="299"/>
        <end position="440"/>
    </location>
</feature>
<accession>A0A5J5EWK1</accession>
<sequence length="612" mass="68582">MDELDPPSAGANPKTYRFHWGYGYETIPCVGGKPYCEYMVMYWQMHDRTMWYTFILWWVIGCLLIAVGVCRFWVRRKNAAGSVDVEGARRAGGGGARMLRTTIAFLRRRLLPHGNVFGMLRGVSRVQITVLGLVCVYLTIFTFVGGTYNKVWQDGTKKRTALGWWSDRIGSIAYALTPLTVVLSARDNLFSLITGIPYQHFNFMHRALGQIIFAQSLIHTIAWTIVQGHFYNPATQPAYLKGQWQERYYQWGFIAMMMIAFLWVGSLSSVVRWMGYEAFRKSHYILALLFCGACWAHWPQTFHWLVASIAVILFDRGLRLLRMALLHYGLKKEGRGVGFKPAEAVPQVFSDDDGVVVVTLRVKTTPFGYKPGQHFFLTFPSITLWQSHPFTPAVVRAEEQVYVIVAMSGETARLAAAVQTQPEKTLPVVLCGAYGCPVIDPGAENYLLVAGGTGVSFTLPLVAALITTATSTTNLRFVWIVRRERNVAWIHQELVQLVEAAKHRNVRFELVLYVTRDTVKGKEIEKAAVDDDDDDDAVVWKHAVFARPACADVVAEWVHSTAGTGRSQVLASGPQGMGRDLRSAVAAANDAARVWSGEEAADVGLYWDARYQ</sequence>
<evidence type="ECO:0000256" key="9">
    <source>
        <dbReference type="ARBA" id="ARBA00023002"/>
    </source>
</evidence>
<evidence type="ECO:0000256" key="8">
    <source>
        <dbReference type="ARBA" id="ARBA00022989"/>
    </source>
</evidence>
<evidence type="ECO:0000256" key="2">
    <source>
        <dbReference type="ARBA" id="ARBA00006278"/>
    </source>
</evidence>
<dbReference type="EMBL" id="VXIS01000104">
    <property type="protein sequence ID" value="KAA8904789.1"/>
    <property type="molecule type" value="Genomic_DNA"/>
</dbReference>
<keyword evidence="10" id="KW-0406">Ion transport</keyword>
<dbReference type="InterPro" id="IPR013112">
    <property type="entry name" value="FAD-bd_8"/>
</dbReference>
<evidence type="ECO:0000256" key="13">
    <source>
        <dbReference type="SAM" id="Phobius"/>
    </source>
</evidence>
<feature type="transmembrane region" description="Helical" evidence="13">
    <location>
        <begin position="282"/>
        <end position="298"/>
    </location>
</feature>
<keyword evidence="11 13" id="KW-0472">Membrane</keyword>
<evidence type="ECO:0000256" key="6">
    <source>
        <dbReference type="ARBA" id="ARBA00022692"/>
    </source>
</evidence>
<dbReference type="GO" id="GO:0052851">
    <property type="term" value="F:ferric-chelate reductase (NADPH) activity"/>
    <property type="evidence" value="ECO:0007669"/>
    <property type="project" value="UniProtKB-EC"/>
</dbReference>
<evidence type="ECO:0000256" key="1">
    <source>
        <dbReference type="ARBA" id="ARBA00004651"/>
    </source>
</evidence>
<protein>
    <recommendedName>
        <fullName evidence="3">ferric-chelate reductase (NADPH)</fullName>
        <ecNumber evidence="3">1.16.1.9</ecNumber>
    </recommendedName>
</protein>
<dbReference type="InterPro" id="IPR017927">
    <property type="entry name" value="FAD-bd_FR_type"/>
</dbReference>
<name>A0A5J5EWK1_9PEZI</name>
<evidence type="ECO:0000256" key="7">
    <source>
        <dbReference type="ARBA" id="ARBA00022982"/>
    </source>
</evidence>
<dbReference type="PROSITE" id="PS51384">
    <property type="entry name" value="FAD_FR"/>
    <property type="match status" value="1"/>
</dbReference>
<feature type="transmembrane region" description="Helical" evidence="13">
    <location>
        <begin position="51"/>
        <end position="74"/>
    </location>
</feature>
<proteinExistence type="inferred from homology"/>
<dbReference type="Pfam" id="PF08022">
    <property type="entry name" value="FAD_binding_8"/>
    <property type="match status" value="1"/>
</dbReference>
<evidence type="ECO:0000313" key="16">
    <source>
        <dbReference type="Proteomes" id="UP000326924"/>
    </source>
</evidence>
<dbReference type="SUPFAM" id="SSF63380">
    <property type="entry name" value="Riboflavin synthase domain-like"/>
    <property type="match status" value="1"/>
</dbReference>
<keyword evidence="6 13" id="KW-0812">Transmembrane</keyword>
<keyword evidence="4" id="KW-0813">Transport</keyword>
<organism evidence="15 16">
    <name type="scientific">Sphaerosporella brunnea</name>
    <dbReference type="NCBI Taxonomy" id="1250544"/>
    <lineage>
        <taxon>Eukaryota</taxon>
        <taxon>Fungi</taxon>
        <taxon>Dikarya</taxon>
        <taxon>Ascomycota</taxon>
        <taxon>Pezizomycotina</taxon>
        <taxon>Pezizomycetes</taxon>
        <taxon>Pezizales</taxon>
        <taxon>Pyronemataceae</taxon>
        <taxon>Sphaerosporella</taxon>
    </lineage>
</organism>
<dbReference type="Gene3D" id="3.40.50.80">
    <property type="entry name" value="Nucleotide-binding domain of ferredoxin-NADP reductase (FNR) module"/>
    <property type="match status" value="1"/>
</dbReference>
<dbReference type="Pfam" id="PF08030">
    <property type="entry name" value="NAD_binding_6"/>
    <property type="match status" value="1"/>
</dbReference>
<reference evidence="15 16" key="1">
    <citation type="submission" date="2019-09" db="EMBL/GenBank/DDBJ databases">
        <title>Draft genome of the ectomycorrhizal ascomycete Sphaerosporella brunnea.</title>
        <authorList>
            <consortium name="DOE Joint Genome Institute"/>
            <person name="Benucci G.M."/>
            <person name="Marozzi G."/>
            <person name="Antonielli L."/>
            <person name="Sanchez S."/>
            <person name="Marco P."/>
            <person name="Wang X."/>
            <person name="Falini L.B."/>
            <person name="Barry K."/>
            <person name="Haridas S."/>
            <person name="Lipzen A."/>
            <person name="Labutti K."/>
            <person name="Grigoriev I.V."/>
            <person name="Murat C."/>
            <person name="Martin F."/>
            <person name="Albertini E."/>
            <person name="Donnini D."/>
            <person name="Bonito G."/>
        </authorList>
    </citation>
    <scope>NUCLEOTIDE SEQUENCE [LARGE SCALE GENOMIC DNA]</scope>
    <source>
        <strain evidence="15 16">Sb_GMNB300</strain>
    </source>
</reference>
<comment type="subcellular location">
    <subcellularLocation>
        <location evidence="1">Cell membrane</location>
        <topology evidence="1">Multi-pass membrane protein</topology>
    </subcellularLocation>
</comment>
<dbReference type="CDD" id="cd06186">
    <property type="entry name" value="NOX_Duox_like_FAD_NADP"/>
    <property type="match status" value="1"/>
</dbReference>
<dbReference type="InterPro" id="IPR013130">
    <property type="entry name" value="Fe3_Rdtase_TM_dom"/>
</dbReference>
<gene>
    <name evidence="15" type="ORF">FN846DRAFT_779421</name>
</gene>
<dbReference type="SFLD" id="SFLDS00052">
    <property type="entry name" value="Ferric_Reductase_Domain"/>
    <property type="match status" value="1"/>
</dbReference>
<keyword evidence="5" id="KW-1003">Cell membrane</keyword>
<feature type="transmembrane region" description="Helical" evidence="13">
    <location>
        <begin position="207"/>
        <end position="228"/>
    </location>
</feature>
<evidence type="ECO:0000256" key="5">
    <source>
        <dbReference type="ARBA" id="ARBA00022475"/>
    </source>
</evidence>
<dbReference type="GO" id="GO:0015677">
    <property type="term" value="P:copper ion import"/>
    <property type="evidence" value="ECO:0007669"/>
    <property type="project" value="TreeGrafter"/>
</dbReference>
<comment type="catalytic activity">
    <reaction evidence="12">
        <text>2 a Fe(II)-siderophore + NADP(+) + H(+) = 2 a Fe(III)-siderophore + NADPH</text>
        <dbReference type="Rhea" id="RHEA:28795"/>
        <dbReference type="Rhea" id="RHEA-COMP:11342"/>
        <dbReference type="Rhea" id="RHEA-COMP:11344"/>
        <dbReference type="ChEBI" id="CHEBI:15378"/>
        <dbReference type="ChEBI" id="CHEBI:29033"/>
        <dbReference type="ChEBI" id="CHEBI:29034"/>
        <dbReference type="ChEBI" id="CHEBI:57783"/>
        <dbReference type="ChEBI" id="CHEBI:58349"/>
        <dbReference type="EC" id="1.16.1.9"/>
    </reaction>
</comment>
<comment type="caution">
    <text evidence="15">The sequence shown here is derived from an EMBL/GenBank/DDBJ whole genome shotgun (WGS) entry which is preliminary data.</text>
</comment>